<evidence type="ECO:0000256" key="1">
    <source>
        <dbReference type="SAM" id="SignalP"/>
    </source>
</evidence>
<dbReference type="AlphaFoldDB" id="A0A2K9LUI2"/>
<feature type="signal peptide" evidence="1">
    <location>
        <begin position="1"/>
        <end position="17"/>
    </location>
</feature>
<keyword evidence="1" id="KW-0732">Signal</keyword>
<gene>
    <name evidence="2" type="ORF">SMONO_v1c04570</name>
</gene>
<dbReference type="KEGG" id="smoo:SMONO_v1c04570"/>
<protein>
    <submittedName>
        <fullName evidence="2">Uncharacterized protein</fullName>
    </submittedName>
</protein>
<feature type="chain" id="PRO_5014836983" evidence="1">
    <location>
        <begin position="18"/>
        <end position="259"/>
    </location>
</feature>
<evidence type="ECO:0000313" key="2">
    <source>
        <dbReference type="EMBL" id="AUM62706.1"/>
    </source>
</evidence>
<reference evidence="2 3" key="1">
    <citation type="submission" date="2017-12" db="EMBL/GenBank/DDBJ databases">
        <title>Complete genome sequence of Spiroplasma monobiae MQ-1 (ATCC 33825).</title>
        <authorList>
            <person name="Tsai Y.-M."/>
            <person name="Lo W.-S."/>
            <person name="Wu P.-S."/>
            <person name="Cho S.-T."/>
            <person name="Kuo C.-H."/>
        </authorList>
    </citation>
    <scope>NUCLEOTIDE SEQUENCE [LARGE SCALE GENOMIC DNA]</scope>
    <source>
        <strain evidence="2 3">MQ-1</strain>
    </source>
</reference>
<sequence>MLKLLSLIGSLSLTSSAILPLSQTIINVNNRVNQEYDISALNATKIERTYNYYQDVLYNFYISARGNAASMIKKASGIDVGIDDVEVLSAFNINENRELNDDDVMGQYGAGKTYVNVRIAPTESGIEKGIYGEMYYIYTITHQSLDLAIFENRFTNELVYLVWTVEEIIWQLWWSIWKGIGDYKEYPTFVHPETLGAPKLPTKISDGTPFTQRDLIFMEPGTRIALSTVFYATEEGKSRGVTGSFQVNFVYVKTYICCD</sequence>
<dbReference type="EMBL" id="CP025543">
    <property type="protein sequence ID" value="AUM62706.1"/>
    <property type="molecule type" value="Genomic_DNA"/>
</dbReference>
<organism evidence="2 3">
    <name type="scientific">Spiroplasma monobiae MQ-1</name>
    <dbReference type="NCBI Taxonomy" id="1336748"/>
    <lineage>
        <taxon>Bacteria</taxon>
        <taxon>Bacillati</taxon>
        <taxon>Mycoplasmatota</taxon>
        <taxon>Mollicutes</taxon>
        <taxon>Entomoplasmatales</taxon>
        <taxon>Spiroplasmataceae</taxon>
        <taxon>Spiroplasma</taxon>
    </lineage>
</organism>
<dbReference type="Proteomes" id="UP000234790">
    <property type="component" value="Chromosome"/>
</dbReference>
<proteinExistence type="predicted"/>
<evidence type="ECO:0000313" key="3">
    <source>
        <dbReference type="Proteomes" id="UP000234790"/>
    </source>
</evidence>
<keyword evidence="3" id="KW-1185">Reference proteome</keyword>
<name>A0A2K9LUI2_SPISQ</name>
<accession>A0A2K9LUI2</accession>
<dbReference type="RefSeq" id="WP_101780763.1">
    <property type="nucleotide sequence ID" value="NZ_CP025543.1"/>
</dbReference>